<comment type="caution">
    <text evidence="8">The sequence shown here is derived from an EMBL/GenBank/DDBJ whole genome shotgun (WGS) entry which is preliminary data.</text>
</comment>
<dbReference type="STRING" id="1448321.A0A317WDQ1"/>
<dbReference type="VEuPathDB" id="FungiDB:BO70DRAFT_370633"/>
<dbReference type="InterPro" id="IPR036259">
    <property type="entry name" value="MFS_trans_sf"/>
</dbReference>
<reference evidence="8 9" key="1">
    <citation type="submission" date="2016-12" db="EMBL/GenBank/DDBJ databases">
        <title>The genomes of Aspergillus section Nigri reveals drivers in fungal speciation.</title>
        <authorList>
            <consortium name="DOE Joint Genome Institute"/>
            <person name="Vesth T.C."/>
            <person name="Nybo J."/>
            <person name="Theobald S."/>
            <person name="Brandl J."/>
            <person name="Frisvad J.C."/>
            <person name="Nielsen K.F."/>
            <person name="Lyhne E.K."/>
            <person name="Kogle M.E."/>
            <person name="Kuo A."/>
            <person name="Riley R."/>
            <person name="Clum A."/>
            <person name="Nolan M."/>
            <person name="Lipzen A."/>
            <person name="Salamov A."/>
            <person name="Henrissat B."/>
            <person name="Wiebenga A."/>
            <person name="De Vries R.P."/>
            <person name="Grigoriev I.V."/>
            <person name="Mortensen U.H."/>
            <person name="Andersen M.R."/>
            <person name="Baker S.E."/>
        </authorList>
    </citation>
    <scope>NUCLEOTIDE SEQUENCE [LARGE SCALE GENOMIC DNA]</scope>
    <source>
        <strain evidence="8 9">CBS 117.55</strain>
    </source>
</reference>
<feature type="transmembrane region" description="Helical" evidence="6">
    <location>
        <begin position="135"/>
        <end position="154"/>
    </location>
</feature>
<dbReference type="SUPFAM" id="SSF103473">
    <property type="entry name" value="MFS general substrate transporter"/>
    <property type="match status" value="1"/>
</dbReference>
<evidence type="ECO:0000256" key="2">
    <source>
        <dbReference type="ARBA" id="ARBA00022692"/>
    </source>
</evidence>
<feature type="transmembrane region" description="Helical" evidence="6">
    <location>
        <begin position="16"/>
        <end position="35"/>
    </location>
</feature>
<comment type="subcellular location">
    <subcellularLocation>
        <location evidence="1">Membrane</location>
        <topology evidence="1">Multi-pass membrane protein</topology>
    </subcellularLocation>
</comment>
<dbReference type="PROSITE" id="PS50850">
    <property type="entry name" value="MFS"/>
    <property type="match status" value="1"/>
</dbReference>
<keyword evidence="2 6" id="KW-0812">Transmembrane</keyword>
<feature type="transmembrane region" description="Helical" evidence="6">
    <location>
        <begin position="237"/>
        <end position="260"/>
    </location>
</feature>
<feature type="transmembrane region" description="Helical" evidence="6">
    <location>
        <begin position="323"/>
        <end position="344"/>
    </location>
</feature>
<keyword evidence="4 6" id="KW-0472">Membrane</keyword>
<evidence type="ECO:0000256" key="3">
    <source>
        <dbReference type="ARBA" id="ARBA00022989"/>
    </source>
</evidence>
<dbReference type="GO" id="GO:0022857">
    <property type="term" value="F:transmembrane transporter activity"/>
    <property type="evidence" value="ECO:0007669"/>
    <property type="project" value="InterPro"/>
</dbReference>
<sequence>MFPSFAQEFHLDNTQLLLITGVCILAFAYANFLIVPCSNIFGRRPTYFVFTLISIAALIWQARATSYASLIVARVVNGAGAATNETMAIQVIADMLFLHERGLWTMAYFTSTSLGAYLGPVISGNITERFGWRSFFWLSVALNSFNFITILLCYPETRYRRDTQLTQETSPISVSTPIPDDEKITKPSTTTPLPPPHPPTPSPGTGFPSKTQFHLWQIPDPQWKRFLLRDCLTPVRVCIYPIIFWAGLAVSGSSNLVLFWNLTESSVLGAPPYNFSASAVGYSNFAFAVGVLVGLVTAGPWSDWVVLKATGRNNGVYEAEMRLFALLPCLVLVVVSTVVGAFAMERRWDWPVILVVGYALCGICGAAIGSISVAYAVDCYKPISGEIMTVVTVIKNTCGFGMSFWLPSLAARTRGYFTPAMVQLALTVGPLVLAGPMYFWGKRFRVWTRNSSVHSYEM</sequence>
<evidence type="ECO:0000256" key="6">
    <source>
        <dbReference type="SAM" id="Phobius"/>
    </source>
</evidence>
<feature type="compositionally biased region" description="Polar residues" evidence="5">
    <location>
        <begin position="165"/>
        <end position="176"/>
    </location>
</feature>
<proteinExistence type="predicted"/>
<dbReference type="PANTHER" id="PTHR23502">
    <property type="entry name" value="MAJOR FACILITATOR SUPERFAMILY"/>
    <property type="match status" value="1"/>
</dbReference>
<feature type="transmembrane region" description="Helical" evidence="6">
    <location>
        <begin position="387"/>
        <end position="408"/>
    </location>
</feature>
<dbReference type="EMBL" id="MSFL01000010">
    <property type="protein sequence ID" value="PWY83352.1"/>
    <property type="molecule type" value="Genomic_DNA"/>
</dbReference>
<dbReference type="Gene3D" id="1.20.1250.20">
    <property type="entry name" value="MFS general substrate transporter like domains"/>
    <property type="match status" value="1"/>
</dbReference>
<dbReference type="InterPro" id="IPR011701">
    <property type="entry name" value="MFS"/>
</dbReference>
<dbReference type="GeneID" id="37066991"/>
<evidence type="ECO:0000256" key="4">
    <source>
        <dbReference type="ARBA" id="ARBA00023136"/>
    </source>
</evidence>
<evidence type="ECO:0000313" key="9">
    <source>
        <dbReference type="Proteomes" id="UP000247233"/>
    </source>
</evidence>
<dbReference type="RefSeq" id="XP_025399795.1">
    <property type="nucleotide sequence ID" value="XM_025544754.1"/>
</dbReference>
<dbReference type="PANTHER" id="PTHR23502:SF149">
    <property type="entry name" value="TRANSPORTER, PUTATIVE-RELATED"/>
    <property type="match status" value="1"/>
</dbReference>
<dbReference type="InterPro" id="IPR020846">
    <property type="entry name" value="MFS_dom"/>
</dbReference>
<gene>
    <name evidence="8" type="ORF">BO70DRAFT_370633</name>
</gene>
<evidence type="ECO:0000313" key="8">
    <source>
        <dbReference type="EMBL" id="PWY83352.1"/>
    </source>
</evidence>
<protein>
    <submittedName>
        <fullName evidence="8">MFS transporter</fullName>
    </submittedName>
</protein>
<feature type="transmembrane region" description="Helical" evidence="6">
    <location>
        <begin position="47"/>
        <end position="64"/>
    </location>
</feature>
<evidence type="ECO:0000256" key="5">
    <source>
        <dbReference type="SAM" id="MobiDB-lite"/>
    </source>
</evidence>
<evidence type="ECO:0000256" key="1">
    <source>
        <dbReference type="ARBA" id="ARBA00004141"/>
    </source>
</evidence>
<feature type="transmembrane region" description="Helical" evidence="6">
    <location>
        <begin position="280"/>
        <end position="302"/>
    </location>
</feature>
<keyword evidence="3 6" id="KW-1133">Transmembrane helix</keyword>
<feature type="region of interest" description="Disordered" evidence="5">
    <location>
        <begin position="165"/>
        <end position="204"/>
    </location>
</feature>
<dbReference type="Pfam" id="PF07690">
    <property type="entry name" value="MFS_1"/>
    <property type="match status" value="1"/>
</dbReference>
<dbReference type="Proteomes" id="UP000247233">
    <property type="component" value="Unassembled WGS sequence"/>
</dbReference>
<name>A0A317WDQ1_9EURO</name>
<evidence type="ECO:0000259" key="7">
    <source>
        <dbReference type="PROSITE" id="PS50850"/>
    </source>
</evidence>
<feature type="compositionally biased region" description="Pro residues" evidence="5">
    <location>
        <begin position="192"/>
        <end position="202"/>
    </location>
</feature>
<feature type="transmembrane region" description="Helical" evidence="6">
    <location>
        <begin position="350"/>
        <end position="375"/>
    </location>
</feature>
<dbReference type="GO" id="GO:0005886">
    <property type="term" value="C:plasma membrane"/>
    <property type="evidence" value="ECO:0007669"/>
    <property type="project" value="TreeGrafter"/>
</dbReference>
<accession>A0A317WDQ1</accession>
<dbReference type="AlphaFoldDB" id="A0A317WDQ1"/>
<organism evidence="8 9">
    <name type="scientific">Aspergillus heteromorphus CBS 117.55</name>
    <dbReference type="NCBI Taxonomy" id="1448321"/>
    <lineage>
        <taxon>Eukaryota</taxon>
        <taxon>Fungi</taxon>
        <taxon>Dikarya</taxon>
        <taxon>Ascomycota</taxon>
        <taxon>Pezizomycotina</taxon>
        <taxon>Eurotiomycetes</taxon>
        <taxon>Eurotiomycetidae</taxon>
        <taxon>Eurotiales</taxon>
        <taxon>Aspergillaceae</taxon>
        <taxon>Aspergillus</taxon>
        <taxon>Aspergillus subgen. Circumdati</taxon>
    </lineage>
</organism>
<feature type="transmembrane region" description="Helical" evidence="6">
    <location>
        <begin position="420"/>
        <end position="440"/>
    </location>
</feature>
<keyword evidence="9" id="KW-1185">Reference proteome</keyword>
<feature type="domain" description="Major facilitator superfamily (MFS) profile" evidence="7">
    <location>
        <begin position="1"/>
        <end position="458"/>
    </location>
</feature>
<dbReference type="OrthoDB" id="5215911at2759"/>